<reference evidence="1 2" key="1">
    <citation type="submission" date="2013-01" db="EMBL/GenBank/DDBJ databases">
        <authorList>
            <person name="Bench S."/>
        </authorList>
    </citation>
    <scope>NUCLEOTIDE SEQUENCE [LARGE SCALE GENOMIC DNA]</scope>
    <source>
        <strain evidence="1 2">WH 0402</strain>
    </source>
</reference>
<reference evidence="1 2" key="2">
    <citation type="submission" date="2013-09" db="EMBL/GenBank/DDBJ databases">
        <title>Whole genome comparison of six Crocosphaera watsonii strains with differing phenotypes.</title>
        <authorList>
            <person name="Bench S.R."/>
            <person name="Heller P."/>
            <person name="Frank I."/>
            <person name="Arciniega M."/>
            <person name="Shilova I.N."/>
            <person name="Zehr J.P."/>
        </authorList>
    </citation>
    <scope>NUCLEOTIDE SEQUENCE [LARGE SCALE GENOMIC DNA]</scope>
    <source>
        <strain evidence="1 2">WH 0402</strain>
    </source>
</reference>
<name>T2JHC3_CROWT</name>
<organism evidence="1 2">
    <name type="scientific">Crocosphaera watsonii WH 0402</name>
    <dbReference type="NCBI Taxonomy" id="1284629"/>
    <lineage>
        <taxon>Bacteria</taxon>
        <taxon>Bacillati</taxon>
        <taxon>Cyanobacteriota</taxon>
        <taxon>Cyanophyceae</taxon>
        <taxon>Oscillatoriophycideae</taxon>
        <taxon>Chroococcales</taxon>
        <taxon>Aphanothecaceae</taxon>
        <taxon>Crocosphaera</taxon>
    </lineage>
</organism>
<sequence>MLFANLVLANPKRTDSKWFTVISITFVVGFSERLAQDMIGQIEDKMKTDRSSDS</sequence>
<protein>
    <submittedName>
        <fullName evidence="1">Uncharacterized protein</fullName>
    </submittedName>
</protein>
<gene>
    <name evidence="1" type="ORF">CWATWH0402_4492</name>
</gene>
<comment type="caution">
    <text evidence="1">The sequence shown here is derived from an EMBL/GenBank/DDBJ whole genome shotgun (WGS) entry which is preliminary data.</text>
</comment>
<evidence type="ECO:0000313" key="2">
    <source>
        <dbReference type="Proteomes" id="UP000018130"/>
    </source>
</evidence>
<accession>T2JHC3</accession>
<proteinExistence type="predicted"/>
<dbReference type="EMBL" id="CAQN01000025">
    <property type="protein sequence ID" value="CCQ64680.1"/>
    <property type="molecule type" value="Genomic_DNA"/>
</dbReference>
<evidence type="ECO:0000313" key="1">
    <source>
        <dbReference type="EMBL" id="CCQ64680.1"/>
    </source>
</evidence>
<dbReference type="AlphaFoldDB" id="T2JHC3"/>
<dbReference type="Proteomes" id="UP000018130">
    <property type="component" value="Unassembled WGS sequence"/>
</dbReference>